<keyword evidence="1" id="KW-0812">Transmembrane</keyword>
<gene>
    <name evidence="2" type="ORF">SAMN05192561_12718</name>
</gene>
<dbReference type="AlphaFoldDB" id="A0A1H6K1G7"/>
<feature type="transmembrane region" description="Helical" evidence="1">
    <location>
        <begin position="108"/>
        <end position="129"/>
    </location>
</feature>
<dbReference type="Proteomes" id="UP000199215">
    <property type="component" value="Unassembled WGS sequence"/>
</dbReference>
<feature type="transmembrane region" description="Helical" evidence="1">
    <location>
        <begin position="272"/>
        <end position="293"/>
    </location>
</feature>
<evidence type="ECO:0000313" key="2">
    <source>
        <dbReference type="EMBL" id="SEH67136.1"/>
    </source>
</evidence>
<keyword evidence="1" id="KW-0472">Membrane</keyword>
<feature type="transmembrane region" description="Helical" evidence="1">
    <location>
        <begin position="135"/>
        <end position="156"/>
    </location>
</feature>
<sequence>MALPRWFPLARAEARRLLTSKGPWMLAILLVLWAYRPSYVGWDELGPNLTVGFIQIAGSVLLPLGVLLLSYRSIVAERSSGSLKFLLGLPLTRTDILVAKTLGRSAGIAIPVIGAVVVLVLAGGFRFGLFSPLRFGAVLLVTLLYVVTLVSIATAVSASTTSTVRATGILFGGFYLVLTVLWKPVASAIYSAASGHAVSAYDAPADGALFLLLRVSPERSYHIVTNWLLGVGNSGALFEPALTKLRTPTSINVYAVDAAFEPGSVPLYLHELSGLLVLLCWLIVPLGVARYRFERGDLV</sequence>
<protein>
    <submittedName>
        <fullName evidence="2">ABC-2 family transporter protein</fullName>
    </submittedName>
</protein>
<dbReference type="Pfam" id="PF12679">
    <property type="entry name" value="ABC2_membrane_2"/>
    <property type="match status" value="1"/>
</dbReference>
<name>A0A1H6K1G7_9EURY</name>
<dbReference type="EMBL" id="FNWU01000027">
    <property type="protein sequence ID" value="SEH67136.1"/>
    <property type="molecule type" value="Genomic_DNA"/>
</dbReference>
<feature type="transmembrane region" description="Helical" evidence="1">
    <location>
        <begin position="21"/>
        <end position="39"/>
    </location>
</feature>
<dbReference type="GO" id="GO:0140359">
    <property type="term" value="F:ABC-type transporter activity"/>
    <property type="evidence" value="ECO:0007669"/>
    <property type="project" value="InterPro"/>
</dbReference>
<evidence type="ECO:0000256" key="1">
    <source>
        <dbReference type="SAM" id="Phobius"/>
    </source>
</evidence>
<dbReference type="GO" id="GO:0005886">
    <property type="term" value="C:plasma membrane"/>
    <property type="evidence" value="ECO:0007669"/>
    <property type="project" value="UniProtKB-SubCell"/>
</dbReference>
<feature type="transmembrane region" description="Helical" evidence="1">
    <location>
        <begin position="163"/>
        <end position="182"/>
    </location>
</feature>
<dbReference type="PANTHER" id="PTHR43471">
    <property type="entry name" value="ABC TRANSPORTER PERMEASE"/>
    <property type="match status" value="1"/>
</dbReference>
<dbReference type="RefSeq" id="WP_092818014.1">
    <property type="nucleotide sequence ID" value="NZ_FNWU01000027.1"/>
</dbReference>
<organism evidence="2 3">
    <name type="scientific">Halopenitus malekzadehii</name>
    <dbReference type="NCBI Taxonomy" id="1267564"/>
    <lineage>
        <taxon>Archaea</taxon>
        <taxon>Methanobacteriati</taxon>
        <taxon>Methanobacteriota</taxon>
        <taxon>Stenosarchaea group</taxon>
        <taxon>Halobacteria</taxon>
        <taxon>Halobacteriales</taxon>
        <taxon>Haloferacaceae</taxon>
        <taxon>Halopenitus</taxon>
    </lineage>
</organism>
<accession>A0A1H6K1G7</accession>
<evidence type="ECO:0000313" key="3">
    <source>
        <dbReference type="Proteomes" id="UP000199215"/>
    </source>
</evidence>
<proteinExistence type="predicted"/>
<reference evidence="2 3" key="1">
    <citation type="submission" date="2016-10" db="EMBL/GenBank/DDBJ databases">
        <authorList>
            <person name="de Groot N.N."/>
        </authorList>
    </citation>
    <scope>NUCLEOTIDE SEQUENCE [LARGE SCALE GENOMIC DNA]</scope>
    <source>
        <strain evidence="2 3">IBRC-M10418</strain>
    </source>
</reference>
<dbReference type="STRING" id="1267564.SAMN05192561_12718"/>
<keyword evidence="1" id="KW-1133">Transmembrane helix</keyword>
<dbReference type="PANTHER" id="PTHR43471:SF1">
    <property type="entry name" value="ABC TRANSPORTER PERMEASE PROTEIN NOSY-RELATED"/>
    <property type="match status" value="1"/>
</dbReference>
<keyword evidence="3" id="KW-1185">Reference proteome</keyword>
<feature type="transmembrane region" description="Helical" evidence="1">
    <location>
        <begin position="51"/>
        <end position="71"/>
    </location>
</feature>